<proteinExistence type="predicted"/>
<sequence>MACAKCGRVRNIGTEGAAVGERSCFNITKANGSRALRGNSSYLDHHENTYRPYITTTAGCVLLETKRNHFWQPLLANCQSPITTRLPSKRTGFDFRQGRFRILACVNRAGRSRWLVGFLGDLPLPPPLHSCAAPYTPSFAFIGSQDLDIKSRPNLFTHSSSRRRNLIGIQAVECWDTEIGCAQPARSVYLGFSLMFRARTLVTDVAQQKSPATCSPLPTPHSPHHSESLFIPATSSLASRRQRGRWRRSMYLSDAGTGTACSKAHTIDQVDRSRWLRTTNLRVPTLNCFSGNTTNKNGVDWIGGLLSQEIEQKATKTLRCCELSSNIWAALKIEVSRADEGEVSMGQRCWNERAGKRERSPWKPADQPHRPTRFPRTQIREQSAGNITRSSQVFNPSGAAQDFGKQVSAQRRQTLAEQVQVKHKDCPPSKIACGGQHGQAVSGRTAVSAHRSRQATSLHQEG</sequence>
<dbReference type="Proteomes" id="UP001159363">
    <property type="component" value="Chromosome 3"/>
</dbReference>
<gene>
    <name evidence="2" type="ORF">PR048_010413</name>
</gene>
<feature type="compositionally biased region" description="Polar residues" evidence="1">
    <location>
        <begin position="380"/>
        <end position="395"/>
    </location>
</feature>
<organism evidence="2 3">
    <name type="scientific">Dryococelus australis</name>
    <dbReference type="NCBI Taxonomy" id="614101"/>
    <lineage>
        <taxon>Eukaryota</taxon>
        <taxon>Metazoa</taxon>
        <taxon>Ecdysozoa</taxon>
        <taxon>Arthropoda</taxon>
        <taxon>Hexapoda</taxon>
        <taxon>Insecta</taxon>
        <taxon>Pterygota</taxon>
        <taxon>Neoptera</taxon>
        <taxon>Polyneoptera</taxon>
        <taxon>Phasmatodea</taxon>
        <taxon>Verophasmatodea</taxon>
        <taxon>Anareolatae</taxon>
        <taxon>Phasmatidae</taxon>
        <taxon>Eurycanthinae</taxon>
        <taxon>Dryococelus</taxon>
    </lineage>
</organism>
<feature type="region of interest" description="Disordered" evidence="1">
    <location>
        <begin position="419"/>
        <end position="462"/>
    </location>
</feature>
<dbReference type="EMBL" id="JARBHB010000003">
    <property type="protein sequence ID" value="KAJ8890904.1"/>
    <property type="molecule type" value="Genomic_DNA"/>
</dbReference>
<feature type="compositionally biased region" description="Basic and acidic residues" evidence="1">
    <location>
        <begin position="350"/>
        <end position="369"/>
    </location>
</feature>
<accession>A0ABQ9I3R9</accession>
<evidence type="ECO:0000313" key="3">
    <source>
        <dbReference type="Proteomes" id="UP001159363"/>
    </source>
</evidence>
<evidence type="ECO:0000256" key="1">
    <source>
        <dbReference type="SAM" id="MobiDB-lite"/>
    </source>
</evidence>
<reference evidence="2 3" key="1">
    <citation type="submission" date="2023-02" db="EMBL/GenBank/DDBJ databases">
        <title>LHISI_Scaffold_Assembly.</title>
        <authorList>
            <person name="Stuart O.P."/>
            <person name="Cleave R."/>
            <person name="Magrath M.J.L."/>
            <person name="Mikheyev A.S."/>
        </authorList>
    </citation>
    <scope>NUCLEOTIDE SEQUENCE [LARGE SCALE GENOMIC DNA]</scope>
    <source>
        <strain evidence="2">Daus_M_001</strain>
        <tissue evidence="2">Leg muscle</tissue>
    </source>
</reference>
<name>A0ABQ9I3R9_9NEOP</name>
<feature type="region of interest" description="Disordered" evidence="1">
    <location>
        <begin position="349"/>
        <end position="405"/>
    </location>
</feature>
<evidence type="ECO:0000313" key="2">
    <source>
        <dbReference type="EMBL" id="KAJ8890904.1"/>
    </source>
</evidence>
<comment type="caution">
    <text evidence="2">The sequence shown here is derived from an EMBL/GenBank/DDBJ whole genome shotgun (WGS) entry which is preliminary data.</text>
</comment>
<protein>
    <submittedName>
        <fullName evidence="2">Uncharacterized protein</fullName>
    </submittedName>
</protein>
<keyword evidence="3" id="KW-1185">Reference proteome</keyword>